<evidence type="ECO:0000256" key="1">
    <source>
        <dbReference type="SAM" id="MobiDB-lite"/>
    </source>
</evidence>
<accession>A0A6J8E0L2</accession>
<feature type="compositionally biased region" description="Polar residues" evidence="1">
    <location>
        <begin position="184"/>
        <end position="195"/>
    </location>
</feature>
<reference evidence="3 4" key="1">
    <citation type="submission" date="2020-06" db="EMBL/GenBank/DDBJ databases">
        <authorList>
            <person name="Li R."/>
            <person name="Bekaert M."/>
        </authorList>
    </citation>
    <scope>NUCLEOTIDE SEQUENCE [LARGE SCALE GENOMIC DNA]</scope>
    <source>
        <strain evidence="4">wild</strain>
    </source>
</reference>
<evidence type="ECO:0000259" key="2">
    <source>
        <dbReference type="Pfam" id="PF15025"/>
    </source>
</evidence>
<dbReference type="Proteomes" id="UP000507470">
    <property type="component" value="Unassembled WGS sequence"/>
</dbReference>
<dbReference type="OrthoDB" id="5986507at2759"/>
<dbReference type="SUPFAM" id="SSF57903">
    <property type="entry name" value="FYVE/PHD zinc finger"/>
    <property type="match status" value="1"/>
</dbReference>
<feature type="region of interest" description="Disordered" evidence="1">
    <location>
        <begin position="175"/>
        <end position="203"/>
    </location>
</feature>
<name>A0A6J8E0L2_MYTCO</name>
<dbReference type="Gene3D" id="3.30.40.10">
    <property type="entry name" value="Zinc/RING finger domain, C3HC4 (zinc finger)"/>
    <property type="match status" value="1"/>
</dbReference>
<dbReference type="Pfam" id="PF15025">
    <property type="entry name" value="C5orf34-like_N"/>
    <property type="match status" value="1"/>
</dbReference>
<dbReference type="InterPro" id="IPR013083">
    <property type="entry name" value="Znf_RING/FYVE/PHD"/>
</dbReference>
<gene>
    <name evidence="3" type="ORF">MCOR_46073</name>
</gene>
<evidence type="ECO:0000313" key="3">
    <source>
        <dbReference type="EMBL" id="CAC5413142.1"/>
    </source>
</evidence>
<dbReference type="AlphaFoldDB" id="A0A6J8E0L2"/>
<proteinExistence type="predicted"/>
<feature type="domain" description="C5orf34-like N-terminal" evidence="2">
    <location>
        <begin position="7"/>
        <end position="51"/>
    </location>
</feature>
<evidence type="ECO:0000313" key="4">
    <source>
        <dbReference type="Proteomes" id="UP000507470"/>
    </source>
</evidence>
<sequence>MAAPVLMTLFTDDAVEVRYSDQSCLQLSPCGSTFVHHESPGLLIHPAHGQSADNCQEIETASTEKKLSSLNVNKASSLPAIDNTACASELPIGPQFPLCLVCNRQCDENPTSVACNICNQWIHFKSEGLTPEKVSEIELNDESYICRLCTNQRVIINSDMETNIKHDNSVVNSSVRQSNLNSNTESVGQTPLTRTSDLRENCQPTGSTEGLLDYVNTLPSGSNMAISPDNTELHKAAIAHLQTQIEKRDKLLKIKDSKILKYESEIDQL</sequence>
<protein>
    <recommendedName>
        <fullName evidence="2">C5orf34-like N-terminal domain-containing protein</fullName>
    </recommendedName>
</protein>
<dbReference type="InterPro" id="IPR011011">
    <property type="entry name" value="Znf_FYVE_PHD"/>
</dbReference>
<dbReference type="EMBL" id="CACVKT020008128">
    <property type="protein sequence ID" value="CAC5413142.1"/>
    <property type="molecule type" value="Genomic_DNA"/>
</dbReference>
<dbReference type="InterPro" id="IPR027830">
    <property type="entry name" value="C5orf34-like_N"/>
</dbReference>
<keyword evidence="4" id="KW-1185">Reference proteome</keyword>
<organism evidence="3 4">
    <name type="scientific">Mytilus coruscus</name>
    <name type="common">Sea mussel</name>
    <dbReference type="NCBI Taxonomy" id="42192"/>
    <lineage>
        <taxon>Eukaryota</taxon>
        <taxon>Metazoa</taxon>
        <taxon>Spiralia</taxon>
        <taxon>Lophotrochozoa</taxon>
        <taxon>Mollusca</taxon>
        <taxon>Bivalvia</taxon>
        <taxon>Autobranchia</taxon>
        <taxon>Pteriomorphia</taxon>
        <taxon>Mytilida</taxon>
        <taxon>Mytiloidea</taxon>
        <taxon>Mytilidae</taxon>
        <taxon>Mytilinae</taxon>
        <taxon>Mytilus</taxon>
    </lineage>
</organism>